<reference evidence="2" key="1">
    <citation type="journal article" date="2015" name="Nature">
        <title>Complex archaea that bridge the gap between prokaryotes and eukaryotes.</title>
        <authorList>
            <person name="Spang A."/>
            <person name="Saw J.H."/>
            <person name="Jorgensen S.L."/>
            <person name="Zaremba-Niedzwiedzka K."/>
            <person name="Martijn J."/>
            <person name="Lind A.E."/>
            <person name="van Eijk R."/>
            <person name="Schleper C."/>
            <person name="Guy L."/>
            <person name="Ettema T.J."/>
        </authorList>
    </citation>
    <scope>NUCLEOTIDE SEQUENCE</scope>
</reference>
<organism evidence="2">
    <name type="scientific">marine sediment metagenome</name>
    <dbReference type="NCBI Taxonomy" id="412755"/>
    <lineage>
        <taxon>unclassified sequences</taxon>
        <taxon>metagenomes</taxon>
        <taxon>ecological metagenomes</taxon>
    </lineage>
</organism>
<dbReference type="AlphaFoldDB" id="A0A0F9EAP5"/>
<feature type="non-terminal residue" evidence="2">
    <location>
        <position position="1"/>
    </location>
</feature>
<evidence type="ECO:0000313" key="2">
    <source>
        <dbReference type="EMBL" id="KKL26946.1"/>
    </source>
</evidence>
<dbReference type="InterPro" id="IPR011047">
    <property type="entry name" value="Quinoprotein_ADH-like_sf"/>
</dbReference>
<name>A0A0F9EAP5_9ZZZZ</name>
<feature type="region of interest" description="Disordered" evidence="1">
    <location>
        <begin position="60"/>
        <end position="85"/>
    </location>
</feature>
<dbReference type="InterPro" id="IPR015943">
    <property type="entry name" value="WD40/YVTN_repeat-like_dom_sf"/>
</dbReference>
<dbReference type="SUPFAM" id="SSF50998">
    <property type="entry name" value="Quinoprotein alcohol dehydrogenase-like"/>
    <property type="match status" value="1"/>
</dbReference>
<dbReference type="EMBL" id="LAZR01035650">
    <property type="protein sequence ID" value="KKL26946.1"/>
    <property type="molecule type" value="Genomic_DNA"/>
</dbReference>
<comment type="caution">
    <text evidence="2">The sequence shown here is derived from an EMBL/GenBank/DDBJ whole genome shotgun (WGS) entry which is preliminary data.</text>
</comment>
<protein>
    <submittedName>
        <fullName evidence="2">Uncharacterized protein</fullName>
    </submittedName>
</protein>
<accession>A0A0F9EAP5</accession>
<dbReference type="Gene3D" id="2.130.10.10">
    <property type="entry name" value="YVTN repeat-like/Quinoprotein amine dehydrogenase"/>
    <property type="match status" value="1"/>
</dbReference>
<gene>
    <name evidence="2" type="ORF">LCGC14_2390170</name>
</gene>
<proteinExistence type="predicted"/>
<evidence type="ECO:0000256" key="1">
    <source>
        <dbReference type="SAM" id="MobiDB-lite"/>
    </source>
</evidence>
<sequence length="177" mass="19139">AKATLDLATGKCFNSPMGRRASRRPLFYPRKVSEQIGNIRTSVAKGTVVLFRNRLGLYPPGATLPRPPRRGRGDRRPAQPKATRPTWAKAPLRSYRGIAKTPEALVVSGLRTADDGKMAPVVTALSLKDGSTLWSKPLPAEPTTWPVAIDAKGRIFVALRDGRVTCFAPAGDRVAAK</sequence>